<dbReference type="PANTHER" id="PTHR30348:SF14">
    <property type="entry name" value="BLR8050 PROTEIN"/>
    <property type="match status" value="1"/>
</dbReference>
<dbReference type="InterPro" id="IPR036520">
    <property type="entry name" value="UPF0759_sf"/>
</dbReference>
<dbReference type="EMBL" id="JACBYR010000002">
    <property type="protein sequence ID" value="NYE85034.1"/>
    <property type="molecule type" value="Genomic_DNA"/>
</dbReference>
<dbReference type="RefSeq" id="WP_257022582.1">
    <property type="nucleotide sequence ID" value="NZ_JACBYR010000002.1"/>
</dbReference>
<accession>A0A7Y9LMJ7</accession>
<name>A0A7Y9LMJ7_9BURK</name>
<protein>
    <submittedName>
        <fullName evidence="2">Uncharacterized protein YecE (DUF72 family)</fullName>
    </submittedName>
</protein>
<feature type="region of interest" description="Disordered" evidence="1">
    <location>
        <begin position="1"/>
        <end position="60"/>
    </location>
</feature>
<dbReference type="PANTHER" id="PTHR30348">
    <property type="entry name" value="UNCHARACTERIZED PROTEIN YECE"/>
    <property type="match status" value="1"/>
</dbReference>
<proteinExistence type="predicted"/>
<keyword evidence="3" id="KW-1185">Reference proteome</keyword>
<evidence type="ECO:0000256" key="1">
    <source>
        <dbReference type="SAM" id="MobiDB-lite"/>
    </source>
</evidence>
<evidence type="ECO:0000313" key="2">
    <source>
        <dbReference type="EMBL" id="NYE85034.1"/>
    </source>
</evidence>
<dbReference type="Gene3D" id="3.20.20.410">
    <property type="entry name" value="Protein of unknown function UPF0759"/>
    <property type="match status" value="1"/>
</dbReference>
<reference evidence="2 3" key="1">
    <citation type="submission" date="2020-07" db="EMBL/GenBank/DDBJ databases">
        <title>Genomic Encyclopedia of Type Strains, Phase IV (KMG-V): Genome sequencing to study the core and pangenomes of soil and plant-associated prokaryotes.</title>
        <authorList>
            <person name="Whitman W."/>
        </authorList>
    </citation>
    <scope>NUCLEOTIDE SEQUENCE [LARGE SCALE GENOMIC DNA]</scope>
    <source>
        <strain evidence="2 3">SAS40</strain>
    </source>
</reference>
<feature type="compositionally biased region" description="Low complexity" evidence="1">
    <location>
        <begin position="10"/>
        <end position="37"/>
    </location>
</feature>
<dbReference type="Pfam" id="PF01904">
    <property type="entry name" value="DUF72"/>
    <property type="match status" value="1"/>
</dbReference>
<evidence type="ECO:0000313" key="3">
    <source>
        <dbReference type="Proteomes" id="UP000542125"/>
    </source>
</evidence>
<organism evidence="2 3">
    <name type="scientific">Pigmentiphaga litoralis</name>
    <dbReference type="NCBI Taxonomy" id="516702"/>
    <lineage>
        <taxon>Bacteria</taxon>
        <taxon>Pseudomonadati</taxon>
        <taxon>Pseudomonadota</taxon>
        <taxon>Betaproteobacteria</taxon>
        <taxon>Burkholderiales</taxon>
        <taxon>Alcaligenaceae</taxon>
        <taxon>Pigmentiphaga</taxon>
    </lineage>
</organism>
<gene>
    <name evidence="2" type="ORF">FHW18_004341</name>
</gene>
<dbReference type="AlphaFoldDB" id="A0A7Y9LMJ7"/>
<dbReference type="Proteomes" id="UP000542125">
    <property type="component" value="Unassembled WGS sequence"/>
</dbReference>
<comment type="caution">
    <text evidence="2">The sequence shown here is derived from an EMBL/GenBank/DDBJ whole genome shotgun (WGS) entry which is preliminary data.</text>
</comment>
<sequence>MNQSSFFELDAPGGPAAGTDAAADAAADAATTPAAGTPKKRRSRAAATEVPPADHSDDLRALGADLPANIHLGTSSWAFPGWRGLVYGDDASETLLSREGLRAYGQHPLLRSVSLDRTFYAPISEAQYATYAGQVPDGFRFVVKAPNLVTDAVLRQDKGTPTGPNPSFLDAAIATEHFVTPCLAGLGAKAGPLVFQFSPLPRDLLADPAGWVDRLEAFLAALPPLPASDAAQQAFYAVEFRDAEVVTPRMMKMLARRDARYCVAVHSRMPPAARQLQAEAATGPGPLVVRWNLLAGQRYEAAKSRFKPFDRMVVPDPETRGALADAAAIAHQSGKPVWIVANNKAEGSAPLTIEGLAREITARRRTR</sequence>
<dbReference type="InterPro" id="IPR002763">
    <property type="entry name" value="DUF72"/>
</dbReference>
<dbReference type="SUPFAM" id="SSF117396">
    <property type="entry name" value="TM1631-like"/>
    <property type="match status" value="1"/>
</dbReference>